<name>A0AAN4YKQ9_ASPOZ</name>
<reference evidence="1" key="1">
    <citation type="submission" date="2023-04" db="EMBL/GenBank/DDBJ databases">
        <title>Aspergillus oryzae NBRC 4228.</title>
        <authorList>
            <person name="Ichikawa N."/>
            <person name="Sato H."/>
            <person name="Tonouchi N."/>
        </authorList>
    </citation>
    <scope>NUCLEOTIDE SEQUENCE</scope>
    <source>
        <strain evidence="1">NBRC 4228</strain>
    </source>
</reference>
<comment type="caution">
    <text evidence="1">The sequence shown here is derived from an EMBL/GenBank/DDBJ whole genome shotgun (WGS) entry which is preliminary data.</text>
</comment>
<sequence>MHIVICFSSDFDRSGRQVVEAMGVEARIPARLSFRCSKCSTQGPGRAHGTSMISCTLAIRFTHAYSCWVAHSENPPYISMEGKFWMRFNHKILKLKVLGLSAFEYCIGSSALLQLFRLAGSPFQGAHLANKMPGI</sequence>
<proteinExistence type="predicted"/>
<accession>A0AAN4YKQ9</accession>
<evidence type="ECO:0000313" key="2">
    <source>
        <dbReference type="Proteomes" id="UP001165205"/>
    </source>
</evidence>
<protein>
    <submittedName>
        <fullName evidence="1">Unnamed protein product</fullName>
    </submittedName>
</protein>
<organism evidence="1 2">
    <name type="scientific">Aspergillus oryzae</name>
    <name type="common">Yellow koji mold</name>
    <dbReference type="NCBI Taxonomy" id="5062"/>
    <lineage>
        <taxon>Eukaryota</taxon>
        <taxon>Fungi</taxon>
        <taxon>Dikarya</taxon>
        <taxon>Ascomycota</taxon>
        <taxon>Pezizomycotina</taxon>
        <taxon>Eurotiomycetes</taxon>
        <taxon>Eurotiomycetidae</taxon>
        <taxon>Eurotiales</taxon>
        <taxon>Aspergillaceae</taxon>
        <taxon>Aspergillus</taxon>
        <taxon>Aspergillus subgen. Circumdati</taxon>
    </lineage>
</organism>
<dbReference type="AlphaFoldDB" id="A0AAN4YKQ9"/>
<gene>
    <name evidence="1" type="ORF">Aory04_000585500</name>
</gene>
<dbReference type="Proteomes" id="UP001165205">
    <property type="component" value="Unassembled WGS sequence"/>
</dbReference>
<dbReference type="EMBL" id="BSYA01000059">
    <property type="protein sequence ID" value="GMG29618.1"/>
    <property type="molecule type" value="Genomic_DNA"/>
</dbReference>
<evidence type="ECO:0000313" key="1">
    <source>
        <dbReference type="EMBL" id="GMG29618.1"/>
    </source>
</evidence>